<dbReference type="Proteomes" id="UP000215914">
    <property type="component" value="Chromosome 14"/>
</dbReference>
<dbReference type="AlphaFoldDB" id="A0A251SKX1"/>
<organism evidence="1 2">
    <name type="scientific">Helianthus annuus</name>
    <name type="common">Common sunflower</name>
    <dbReference type="NCBI Taxonomy" id="4232"/>
    <lineage>
        <taxon>Eukaryota</taxon>
        <taxon>Viridiplantae</taxon>
        <taxon>Streptophyta</taxon>
        <taxon>Embryophyta</taxon>
        <taxon>Tracheophyta</taxon>
        <taxon>Spermatophyta</taxon>
        <taxon>Magnoliopsida</taxon>
        <taxon>eudicotyledons</taxon>
        <taxon>Gunneridae</taxon>
        <taxon>Pentapetalae</taxon>
        <taxon>asterids</taxon>
        <taxon>campanulids</taxon>
        <taxon>Asterales</taxon>
        <taxon>Asteraceae</taxon>
        <taxon>Asteroideae</taxon>
        <taxon>Heliantheae alliance</taxon>
        <taxon>Heliantheae</taxon>
        <taxon>Helianthus</taxon>
    </lineage>
</organism>
<sequence length="63" mass="7357">MRMTKLKDAVKWLNRIFCPPLKLKSTSFVYLKRKSAVKCMTASFIPLYFPPKISISFRFPPST</sequence>
<name>A0A251SKX1_HELAN</name>
<proteinExistence type="predicted"/>
<evidence type="ECO:0000313" key="2">
    <source>
        <dbReference type="Proteomes" id="UP000215914"/>
    </source>
</evidence>
<dbReference type="EMBL" id="CM007903">
    <property type="protein sequence ID" value="OTF99477.1"/>
    <property type="molecule type" value="Genomic_DNA"/>
</dbReference>
<reference evidence="2" key="1">
    <citation type="journal article" date="2017" name="Nature">
        <title>The sunflower genome provides insights into oil metabolism, flowering and Asterid evolution.</title>
        <authorList>
            <person name="Badouin H."/>
            <person name="Gouzy J."/>
            <person name="Grassa C.J."/>
            <person name="Murat F."/>
            <person name="Staton S.E."/>
            <person name="Cottret L."/>
            <person name="Lelandais-Briere C."/>
            <person name="Owens G.L."/>
            <person name="Carrere S."/>
            <person name="Mayjonade B."/>
            <person name="Legrand L."/>
            <person name="Gill N."/>
            <person name="Kane N.C."/>
            <person name="Bowers J.E."/>
            <person name="Hubner S."/>
            <person name="Bellec A."/>
            <person name="Berard A."/>
            <person name="Berges H."/>
            <person name="Blanchet N."/>
            <person name="Boniface M.C."/>
            <person name="Brunel D."/>
            <person name="Catrice O."/>
            <person name="Chaidir N."/>
            <person name="Claudel C."/>
            <person name="Donnadieu C."/>
            <person name="Faraut T."/>
            <person name="Fievet G."/>
            <person name="Helmstetter N."/>
            <person name="King M."/>
            <person name="Knapp S.J."/>
            <person name="Lai Z."/>
            <person name="Le Paslier M.C."/>
            <person name="Lippi Y."/>
            <person name="Lorenzon L."/>
            <person name="Mandel J.R."/>
            <person name="Marage G."/>
            <person name="Marchand G."/>
            <person name="Marquand E."/>
            <person name="Bret-Mestries E."/>
            <person name="Morien E."/>
            <person name="Nambeesan S."/>
            <person name="Nguyen T."/>
            <person name="Pegot-Espagnet P."/>
            <person name="Pouilly N."/>
            <person name="Raftis F."/>
            <person name="Sallet E."/>
            <person name="Schiex T."/>
            <person name="Thomas J."/>
            <person name="Vandecasteele C."/>
            <person name="Vares D."/>
            <person name="Vear F."/>
            <person name="Vautrin S."/>
            <person name="Crespi M."/>
            <person name="Mangin B."/>
            <person name="Burke J.M."/>
            <person name="Salse J."/>
            <person name="Munos S."/>
            <person name="Vincourt P."/>
            <person name="Rieseberg L.H."/>
            <person name="Langlade N.B."/>
        </authorList>
    </citation>
    <scope>NUCLEOTIDE SEQUENCE [LARGE SCALE GENOMIC DNA]</scope>
    <source>
        <strain evidence="2">cv. SF193</strain>
    </source>
</reference>
<gene>
    <name evidence="1" type="ORF">HannXRQ_Chr14g0457071</name>
</gene>
<keyword evidence="2" id="KW-1185">Reference proteome</keyword>
<protein>
    <submittedName>
        <fullName evidence="1">Uncharacterized protein</fullName>
    </submittedName>
</protein>
<evidence type="ECO:0000313" key="1">
    <source>
        <dbReference type="EMBL" id="OTF99477.1"/>
    </source>
</evidence>
<dbReference type="InParanoid" id="A0A251SKX1"/>
<accession>A0A251SKX1</accession>